<accession>A0A9W7XAV7</accession>
<proteinExistence type="predicted"/>
<organism evidence="1 2">
    <name type="scientific">Paspalum vaginatum</name>
    <name type="common">seashore paspalum</name>
    <dbReference type="NCBI Taxonomy" id="158149"/>
    <lineage>
        <taxon>Eukaryota</taxon>
        <taxon>Viridiplantae</taxon>
        <taxon>Streptophyta</taxon>
        <taxon>Embryophyta</taxon>
        <taxon>Tracheophyta</taxon>
        <taxon>Spermatophyta</taxon>
        <taxon>Magnoliopsida</taxon>
        <taxon>Liliopsida</taxon>
        <taxon>Poales</taxon>
        <taxon>Poaceae</taxon>
        <taxon>PACMAD clade</taxon>
        <taxon>Panicoideae</taxon>
        <taxon>Andropogonodae</taxon>
        <taxon>Paspaleae</taxon>
        <taxon>Paspalinae</taxon>
        <taxon>Paspalum</taxon>
    </lineage>
</organism>
<comment type="caution">
    <text evidence="1">The sequence shown here is derived from an EMBL/GenBank/DDBJ whole genome shotgun (WGS) entry which is preliminary data.</text>
</comment>
<dbReference type="Proteomes" id="UP001164776">
    <property type="component" value="Unassembled WGS sequence"/>
</dbReference>
<evidence type="ECO:0000313" key="2">
    <source>
        <dbReference type="Proteomes" id="UP001164776"/>
    </source>
</evidence>
<name>A0A9W7XAV7_9POAL</name>
<protein>
    <submittedName>
        <fullName evidence="1">Uncharacterized protein</fullName>
    </submittedName>
</protein>
<dbReference type="EMBL" id="MU629496">
    <property type="protein sequence ID" value="KAJ1256618.1"/>
    <property type="molecule type" value="Genomic_DNA"/>
</dbReference>
<reference evidence="1 2" key="1">
    <citation type="submission" date="2022-10" db="EMBL/GenBank/DDBJ databases">
        <title>WGS assembly of Paspalum vaginatum 540-79.</title>
        <authorList>
            <person name="Sun G."/>
            <person name="Wase N."/>
            <person name="Shu S."/>
            <person name="Jenkins J."/>
            <person name="Zhou B."/>
            <person name="Torres-Rodriguez J."/>
            <person name="Chen C."/>
            <person name="Sandor L."/>
            <person name="Plott C."/>
            <person name="Yoshinga Y."/>
            <person name="Daum C."/>
            <person name="Qi P."/>
            <person name="Barry K."/>
            <person name="Lipzen A."/>
            <person name="Berry L."/>
            <person name="Pedersen C."/>
            <person name="Gottilla T."/>
            <person name="Foltz A."/>
            <person name="Yu H."/>
            <person name="O'Malley R."/>
            <person name="Zhang C."/>
            <person name="Devos K."/>
            <person name="Sigmon B."/>
            <person name="Yu B."/>
            <person name="Obata T."/>
            <person name="Schmutz J."/>
            <person name="Schnable J."/>
        </authorList>
    </citation>
    <scope>NUCLEOTIDE SEQUENCE [LARGE SCALE GENOMIC DNA]</scope>
    <source>
        <strain evidence="2">cv. 540-79</strain>
    </source>
</reference>
<sequence>MVTFLLCSASRIKAEVSRTIPDSVELHLTSHELSWTNPHLVRLRNMCWIDASVHVEISLNL</sequence>
<evidence type="ECO:0000313" key="1">
    <source>
        <dbReference type="EMBL" id="KAJ1256618.1"/>
    </source>
</evidence>
<gene>
    <name evidence="1" type="ORF">BS78_K342800</name>
</gene>
<keyword evidence="2" id="KW-1185">Reference proteome</keyword>
<dbReference type="AlphaFoldDB" id="A0A9W7XAV7"/>